<dbReference type="SUPFAM" id="SSF51735">
    <property type="entry name" value="NAD(P)-binding Rossmann-fold domains"/>
    <property type="match status" value="1"/>
</dbReference>
<dbReference type="OrthoDB" id="10257049at2759"/>
<dbReference type="InterPro" id="IPR051397">
    <property type="entry name" value="Zn-ADH-like_protein"/>
</dbReference>
<organism evidence="2 3">
    <name type="scientific">Turnera subulata</name>
    <dbReference type="NCBI Taxonomy" id="218843"/>
    <lineage>
        <taxon>Eukaryota</taxon>
        <taxon>Viridiplantae</taxon>
        <taxon>Streptophyta</taxon>
        <taxon>Embryophyta</taxon>
        <taxon>Tracheophyta</taxon>
        <taxon>Spermatophyta</taxon>
        <taxon>Magnoliopsida</taxon>
        <taxon>eudicotyledons</taxon>
        <taxon>Gunneridae</taxon>
        <taxon>Pentapetalae</taxon>
        <taxon>rosids</taxon>
        <taxon>fabids</taxon>
        <taxon>Malpighiales</taxon>
        <taxon>Passifloraceae</taxon>
        <taxon>Turnera</taxon>
    </lineage>
</organism>
<comment type="caution">
    <text evidence="2">The sequence shown here is derived from an EMBL/GenBank/DDBJ whole genome shotgun (WGS) entry which is preliminary data.</text>
</comment>
<protein>
    <recommendedName>
        <fullName evidence="1">Enoyl reductase (ER) domain-containing protein</fullName>
    </recommendedName>
</protein>
<sequence length="348" mass="37214">MEALVCKKLGDASLPLSSEESPLVLTRTHPIPQLGSSPTAVRVRVKATSLNFLNYLQIAGQYQEKPPLPFVPGSDYSGTIDAVGPGVTRFKVGDRVCSSNIVGTFAEFFVTEEAKLFHVPDGCDLVAAAAVPVAFGTSHFALLRRAQLTSGQVLLVLGAAGGVGLSAIQVGKVCGAIVIAVVRGPEKVQFLKSFGVDHVVDSSEGSIIRSVKDFLKARKLEGVDVLYDPVGGKLTLESLKLLKLSAQILLIGFASGEVPVIPANIALVKNWTVHGFYWGRYPLLEGSLSYDSVKELLSWVARGLITIHISHTYRLSEASLAFSTMKDRQVLGKVMLTIGDERSAISKL</sequence>
<dbReference type="PANTHER" id="PTHR43677:SF4">
    <property type="entry name" value="QUINONE OXIDOREDUCTASE-LIKE PROTEIN 2"/>
    <property type="match status" value="1"/>
</dbReference>
<dbReference type="AlphaFoldDB" id="A0A9Q0FRB0"/>
<dbReference type="PROSITE" id="PS01162">
    <property type="entry name" value="QOR_ZETA_CRYSTAL"/>
    <property type="match status" value="1"/>
</dbReference>
<dbReference type="InterPro" id="IPR011032">
    <property type="entry name" value="GroES-like_sf"/>
</dbReference>
<dbReference type="InterPro" id="IPR013154">
    <property type="entry name" value="ADH-like_N"/>
</dbReference>
<dbReference type="InterPro" id="IPR036291">
    <property type="entry name" value="NAD(P)-bd_dom_sf"/>
</dbReference>
<dbReference type="Gene3D" id="3.40.50.720">
    <property type="entry name" value="NAD(P)-binding Rossmann-like Domain"/>
    <property type="match status" value="1"/>
</dbReference>
<name>A0A9Q0FRB0_9ROSI</name>
<evidence type="ECO:0000313" key="3">
    <source>
        <dbReference type="Proteomes" id="UP001141552"/>
    </source>
</evidence>
<dbReference type="GO" id="GO:0008270">
    <property type="term" value="F:zinc ion binding"/>
    <property type="evidence" value="ECO:0007669"/>
    <property type="project" value="InterPro"/>
</dbReference>
<dbReference type="Pfam" id="PF00107">
    <property type="entry name" value="ADH_zinc_N"/>
    <property type="match status" value="1"/>
</dbReference>
<dbReference type="CDD" id="cd08241">
    <property type="entry name" value="QOR1"/>
    <property type="match status" value="1"/>
</dbReference>
<dbReference type="SUPFAM" id="SSF50129">
    <property type="entry name" value="GroES-like"/>
    <property type="match status" value="1"/>
</dbReference>
<evidence type="ECO:0000259" key="1">
    <source>
        <dbReference type="SMART" id="SM00829"/>
    </source>
</evidence>
<accession>A0A9Q0FRB0</accession>
<dbReference type="PANTHER" id="PTHR43677">
    <property type="entry name" value="SHORT-CHAIN DEHYDROGENASE/REDUCTASE"/>
    <property type="match status" value="1"/>
</dbReference>
<reference evidence="2" key="2">
    <citation type="journal article" date="2023" name="Plants (Basel)">
        <title>Annotation of the Turnera subulata (Passifloraceae) Draft Genome Reveals the S-Locus Evolved after the Divergence of Turneroideae from Passifloroideae in a Stepwise Manner.</title>
        <authorList>
            <person name="Henning P.M."/>
            <person name="Roalson E.H."/>
            <person name="Mir W."/>
            <person name="McCubbin A.G."/>
            <person name="Shore J.S."/>
        </authorList>
    </citation>
    <scope>NUCLEOTIDE SEQUENCE</scope>
    <source>
        <strain evidence="2">F60SS</strain>
    </source>
</reference>
<evidence type="ECO:0000313" key="2">
    <source>
        <dbReference type="EMBL" id="KAJ4836142.1"/>
    </source>
</evidence>
<dbReference type="Pfam" id="PF08240">
    <property type="entry name" value="ADH_N"/>
    <property type="match status" value="1"/>
</dbReference>
<dbReference type="Gene3D" id="3.90.180.10">
    <property type="entry name" value="Medium-chain alcohol dehydrogenases, catalytic domain"/>
    <property type="match status" value="1"/>
</dbReference>
<gene>
    <name evidence="2" type="ORF">Tsubulata_051150</name>
</gene>
<dbReference type="EMBL" id="JAKUCV010004221">
    <property type="protein sequence ID" value="KAJ4836142.1"/>
    <property type="molecule type" value="Genomic_DNA"/>
</dbReference>
<proteinExistence type="predicted"/>
<dbReference type="InterPro" id="IPR013149">
    <property type="entry name" value="ADH-like_C"/>
</dbReference>
<dbReference type="Proteomes" id="UP001141552">
    <property type="component" value="Unassembled WGS sequence"/>
</dbReference>
<dbReference type="InterPro" id="IPR020843">
    <property type="entry name" value="ER"/>
</dbReference>
<dbReference type="SMART" id="SM00829">
    <property type="entry name" value="PKS_ER"/>
    <property type="match status" value="1"/>
</dbReference>
<dbReference type="GO" id="GO:0016491">
    <property type="term" value="F:oxidoreductase activity"/>
    <property type="evidence" value="ECO:0007669"/>
    <property type="project" value="InterPro"/>
</dbReference>
<reference evidence="2" key="1">
    <citation type="submission" date="2022-02" db="EMBL/GenBank/DDBJ databases">
        <authorList>
            <person name="Henning P.M."/>
            <person name="McCubbin A.G."/>
            <person name="Shore J.S."/>
        </authorList>
    </citation>
    <scope>NUCLEOTIDE SEQUENCE</scope>
    <source>
        <strain evidence="2">F60SS</strain>
        <tissue evidence="2">Leaves</tissue>
    </source>
</reference>
<keyword evidence="3" id="KW-1185">Reference proteome</keyword>
<dbReference type="InterPro" id="IPR002364">
    <property type="entry name" value="Quin_OxRdtase/zeta-crystal_CS"/>
</dbReference>
<feature type="domain" description="Enoyl reductase (ER)" evidence="1">
    <location>
        <begin position="18"/>
        <end position="336"/>
    </location>
</feature>